<keyword evidence="2" id="KW-1185">Reference proteome</keyword>
<gene>
    <name evidence="1" type="ORF">GTQ48_01590</name>
</gene>
<dbReference type="InterPro" id="IPR010133">
    <property type="entry name" value="Bacteriocin_signal_seq"/>
</dbReference>
<sequence length="46" mass="5018">MSELTINELDAVSGGSWMKGLGYIGVVATIAEGLYEFYEGYSDHRS</sequence>
<dbReference type="NCBIfam" id="TIGR01847">
    <property type="entry name" value="bacteriocin_sig"/>
    <property type="match status" value="1"/>
</dbReference>
<dbReference type="AlphaFoldDB" id="A0A6N9TE83"/>
<evidence type="ECO:0000313" key="2">
    <source>
        <dbReference type="Proteomes" id="UP000471381"/>
    </source>
</evidence>
<organism evidence="1 2">
    <name type="scientific">Alteromonas genovensis</name>
    <dbReference type="NCBI Taxonomy" id="471225"/>
    <lineage>
        <taxon>Bacteria</taxon>
        <taxon>Pseudomonadati</taxon>
        <taxon>Pseudomonadota</taxon>
        <taxon>Gammaproteobacteria</taxon>
        <taxon>Alteromonadales</taxon>
        <taxon>Alteromonadaceae</taxon>
        <taxon>Alteromonas/Salinimonas group</taxon>
        <taxon>Alteromonas</taxon>
    </lineage>
</organism>
<accession>A0A6N9TE83</accession>
<comment type="caution">
    <text evidence="1">The sequence shown here is derived from an EMBL/GenBank/DDBJ whole genome shotgun (WGS) entry which is preliminary data.</text>
</comment>
<dbReference type="RefSeq" id="WP_163104770.1">
    <property type="nucleotide sequence ID" value="NZ_JAAAWO010000001.1"/>
</dbReference>
<reference evidence="1 2" key="1">
    <citation type="submission" date="2020-01" db="EMBL/GenBank/DDBJ databases">
        <title>Genomes of bacteria type strains.</title>
        <authorList>
            <person name="Chen J."/>
            <person name="Zhu S."/>
            <person name="Yang J."/>
        </authorList>
    </citation>
    <scope>NUCLEOTIDE SEQUENCE [LARGE SCALE GENOMIC DNA]</scope>
    <source>
        <strain evidence="1 2">LMG 24078</strain>
    </source>
</reference>
<evidence type="ECO:0000313" key="1">
    <source>
        <dbReference type="EMBL" id="NDW14226.1"/>
    </source>
</evidence>
<dbReference type="EMBL" id="JAAAWO010000001">
    <property type="protein sequence ID" value="NDW14226.1"/>
    <property type="molecule type" value="Genomic_DNA"/>
</dbReference>
<dbReference type="Proteomes" id="UP000471381">
    <property type="component" value="Unassembled WGS sequence"/>
</dbReference>
<proteinExistence type="predicted"/>
<protein>
    <submittedName>
        <fullName evidence="1">Bacteriocin</fullName>
    </submittedName>
</protein>
<name>A0A6N9TE83_9ALTE</name>